<protein>
    <recommendedName>
        <fullName evidence="3">mannose-1-phosphate guanylyltransferase</fullName>
        <ecNumber evidence="3">2.7.7.13</ecNumber>
    </recommendedName>
</protein>
<evidence type="ECO:0000256" key="2">
    <source>
        <dbReference type="ARBA" id="ARBA00007274"/>
    </source>
</evidence>
<dbReference type="Gene3D" id="3.90.550.10">
    <property type="entry name" value="Spore Coat Polysaccharide Biosynthesis Protein SpsA, Chain A"/>
    <property type="match status" value="1"/>
</dbReference>
<evidence type="ECO:0000313" key="13">
    <source>
        <dbReference type="Proteomes" id="UP000070544"/>
    </source>
</evidence>
<dbReference type="InterPro" id="IPR018357">
    <property type="entry name" value="Hexapep_transf_CS"/>
</dbReference>
<dbReference type="EMBL" id="KQ965778">
    <property type="protein sequence ID" value="KXS13371.1"/>
    <property type="molecule type" value="Genomic_DNA"/>
</dbReference>
<dbReference type="InterPro" id="IPR050486">
    <property type="entry name" value="Mannose-1P_guanyltransferase"/>
</dbReference>
<dbReference type="OMA" id="GPNCWIC"/>
<evidence type="ECO:0000259" key="11">
    <source>
        <dbReference type="Pfam" id="PF25087"/>
    </source>
</evidence>
<organism evidence="12 13">
    <name type="scientific">Gonapodya prolifera (strain JEL478)</name>
    <name type="common">Monoblepharis prolifera</name>
    <dbReference type="NCBI Taxonomy" id="1344416"/>
    <lineage>
        <taxon>Eukaryota</taxon>
        <taxon>Fungi</taxon>
        <taxon>Fungi incertae sedis</taxon>
        <taxon>Chytridiomycota</taxon>
        <taxon>Chytridiomycota incertae sedis</taxon>
        <taxon>Monoblepharidomycetes</taxon>
        <taxon>Monoblepharidales</taxon>
        <taxon>Gonapodyaceae</taxon>
        <taxon>Gonapodya</taxon>
    </lineage>
</organism>
<dbReference type="AlphaFoldDB" id="A0A139A964"/>
<feature type="domain" description="Mannose-1-phosphate guanyltransferase C-terminal" evidence="11">
    <location>
        <begin position="307"/>
        <end position="415"/>
    </location>
</feature>
<accession>A0A139A964</accession>
<keyword evidence="4" id="KW-0808">Transferase</keyword>
<evidence type="ECO:0000256" key="1">
    <source>
        <dbReference type="ARBA" id="ARBA00004823"/>
    </source>
</evidence>
<dbReference type="CDD" id="cd06425">
    <property type="entry name" value="M1P_guanylylT_B_like_N"/>
    <property type="match status" value="1"/>
</dbReference>
<dbReference type="SUPFAM" id="SSF53448">
    <property type="entry name" value="Nucleotide-diphospho-sugar transferases"/>
    <property type="match status" value="1"/>
</dbReference>
<comment type="catalytic activity">
    <reaction evidence="8">
        <text>alpha-D-mannose 1-phosphate + GTP + H(+) = GDP-alpha-D-mannose + diphosphate</text>
        <dbReference type="Rhea" id="RHEA:15229"/>
        <dbReference type="ChEBI" id="CHEBI:15378"/>
        <dbReference type="ChEBI" id="CHEBI:33019"/>
        <dbReference type="ChEBI" id="CHEBI:37565"/>
        <dbReference type="ChEBI" id="CHEBI:57527"/>
        <dbReference type="ChEBI" id="CHEBI:58409"/>
        <dbReference type="EC" id="2.7.7.13"/>
    </reaction>
</comment>
<dbReference type="InterPro" id="IPR045233">
    <property type="entry name" value="GMPPB_N"/>
</dbReference>
<dbReference type="Gene3D" id="2.160.10.10">
    <property type="entry name" value="Hexapeptide repeat proteins"/>
    <property type="match status" value="1"/>
</dbReference>
<sequence length="416" mass="44780">MYPSKFKALILVGGFGTRLRPLTLTKPKPLVEFANRPIVEHQIEALVKAGVTDIVLAVNYRPEVMAKAMHDYESRYNVKIHFSVETEPLGTAGPIALARDVLLADATPFFVLNSDVICEFPFSDLAAFHTAHGGEGTIMVTKVDDPTKYGVVVTKGGSSVIDRFVEKPQIFVGDRINAGIYIFNPSVIDRIQPRPTSIEREIFPAMASESQLHCMDLEGIWMDVGQPKDYLLGTSLYLQALADRDYALAQAAVTSSAASSATSPTPVPSPSPVASSPYRHSRTASQAKPPRLVKIAGPPLCRLPFVKGNVLIDPSASIGEGCKIGPDVIIGPGVVIGDGVRIVSSVIMEAATIKDHAFVKRSIVGWHSTVGQWARLDGTAVLGDDVHVVEEVYVNGAIILPHKEVKACVLSPQIIM</sequence>
<dbReference type="UniPathway" id="UPA00126">
    <property type="reaction ID" value="UER00930"/>
</dbReference>
<comment type="similarity">
    <text evidence="2">Belongs to the transferase hexapeptide repeat family.</text>
</comment>
<feature type="region of interest" description="Disordered" evidence="9">
    <location>
        <begin position="259"/>
        <end position="289"/>
    </location>
</feature>
<dbReference type="GO" id="GO:0005525">
    <property type="term" value="F:GTP binding"/>
    <property type="evidence" value="ECO:0007669"/>
    <property type="project" value="UniProtKB-KW"/>
</dbReference>
<feature type="domain" description="Nucleotidyl transferase" evidence="10">
    <location>
        <begin position="7"/>
        <end position="235"/>
    </location>
</feature>
<dbReference type="PROSITE" id="PS00101">
    <property type="entry name" value="HEXAPEP_TRANSFERASES"/>
    <property type="match status" value="1"/>
</dbReference>
<dbReference type="FunFam" id="3.90.550.10:FF:000013">
    <property type="entry name" value="mannose-1-phosphate guanyltransferase beta"/>
    <property type="match status" value="1"/>
</dbReference>
<keyword evidence="7" id="KW-0131">Cell cycle</keyword>
<dbReference type="STRING" id="1344416.A0A139A964"/>
<dbReference type="Pfam" id="PF25087">
    <property type="entry name" value="GMPPB_C"/>
    <property type="match status" value="1"/>
</dbReference>
<keyword evidence="6" id="KW-0342">GTP-binding</keyword>
<evidence type="ECO:0000256" key="7">
    <source>
        <dbReference type="ARBA" id="ARBA00023306"/>
    </source>
</evidence>
<name>A0A139A964_GONPJ</name>
<keyword evidence="13" id="KW-1185">Reference proteome</keyword>
<evidence type="ECO:0000259" key="10">
    <source>
        <dbReference type="Pfam" id="PF00483"/>
    </source>
</evidence>
<evidence type="ECO:0000256" key="9">
    <source>
        <dbReference type="SAM" id="MobiDB-lite"/>
    </source>
</evidence>
<evidence type="ECO:0000256" key="8">
    <source>
        <dbReference type="ARBA" id="ARBA00047343"/>
    </source>
</evidence>
<dbReference type="Proteomes" id="UP000070544">
    <property type="component" value="Unassembled WGS sequence"/>
</dbReference>
<comment type="pathway">
    <text evidence="1">Nucleotide-sugar biosynthesis; GDP-alpha-D-mannose biosynthesis; GDP-alpha-D-mannose from alpha-D-mannose 1-phosphate (GTP route): step 1/1.</text>
</comment>
<dbReference type="InterPro" id="IPR005835">
    <property type="entry name" value="NTP_transferase_dom"/>
</dbReference>
<evidence type="ECO:0000256" key="4">
    <source>
        <dbReference type="ARBA" id="ARBA00022679"/>
    </source>
</evidence>
<keyword evidence="5" id="KW-0547">Nucleotide-binding</keyword>
<dbReference type="PANTHER" id="PTHR22572">
    <property type="entry name" value="SUGAR-1-PHOSPHATE GUANYL TRANSFERASE"/>
    <property type="match status" value="1"/>
</dbReference>
<gene>
    <name evidence="12" type="ORF">M427DRAFT_58624</name>
</gene>
<dbReference type="InterPro" id="IPR029044">
    <property type="entry name" value="Nucleotide-diphossugar_trans"/>
</dbReference>
<dbReference type="InterPro" id="IPR056729">
    <property type="entry name" value="GMPPB_C"/>
</dbReference>
<evidence type="ECO:0000256" key="5">
    <source>
        <dbReference type="ARBA" id="ARBA00022741"/>
    </source>
</evidence>
<dbReference type="GO" id="GO:0004475">
    <property type="term" value="F:mannose-1-phosphate guanylyltransferase (GTP) activity"/>
    <property type="evidence" value="ECO:0007669"/>
    <property type="project" value="UniProtKB-EC"/>
</dbReference>
<dbReference type="GO" id="GO:0009298">
    <property type="term" value="P:GDP-mannose biosynthetic process"/>
    <property type="evidence" value="ECO:0007669"/>
    <property type="project" value="UniProtKB-UniPathway"/>
</dbReference>
<dbReference type="Pfam" id="PF00483">
    <property type="entry name" value="NTP_transferase"/>
    <property type="match status" value="1"/>
</dbReference>
<evidence type="ECO:0000256" key="3">
    <source>
        <dbReference type="ARBA" id="ARBA00012387"/>
    </source>
</evidence>
<reference evidence="12 13" key="1">
    <citation type="journal article" date="2015" name="Genome Biol. Evol.">
        <title>Phylogenomic analyses indicate that early fungi evolved digesting cell walls of algal ancestors of land plants.</title>
        <authorList>
            <person name="Chang Y."/>
            <person name="Wang S."/>
            <person name="Sekimoto S."/>
            <person name="Aerts A.L."/>
            <person name="Choi C."/>
            <person name="Clum A."/>
            <person name="LaButti K.M."/>
            <person name="Lindquist E.A."/>
            <person name="Yee Ngan C."/>
            <person name="Ohm R.A."/>
            <person name="Salamov A.A."/>
            <person name="Grigoriev I.V."/>
            <person name="Spatafora J.W."/>
            <person name="Berbee M.L."/>
        </authorList>
    </citation>
    <scope>NUCLEOTIDE SEQUENCE [LARGE SCALE GENOMIC DNA]</scope>
    <source>
        <strain evidence="12 13">JEL478</strain>
    </source>
</reference>
<dbReference type="OrthoDB" id="1733332at2759"/>
<evidence type="ECO:0000256" key="6">
    <source>
        <dbReference type="ARBA" id="ARBA00023134"/>
    </source>
</evidence>
<proteinExistence type="inferred from homology"/>
<dbReference type="EC" id="2.7.7.13" evidence="3"/>
<evidence type="ECO:0000313" key="12">
    <source>
        <dbReference type="EMBL" id="KXS13371.1"/>
    </source>
</evidence>
<dbReference type="GO" id="GO:0000032">
    <property type="term" value="P:cell wall mannoprotein biosynthetic process"/>
    <property type="evidence" value="ECO:0007669"/>
    <property type="project" value="EnsemblFungi"/>
</dbReference>